<evidence type="ECO:0000313" key="3">
    <source>
        <dbReference type="EMBL" id="GFR60030.1"/>
    </source>
</evidence>
<reference evidence="3 4" key="1">
    <citation type="journal article" date="2021" name="Elife">
        <title>Chloroplast acquisition without the gene transfer in kleptoplastic sea slugs, Plakobranchus ocellatus.</title>
        <authorList>
            <person name="Maeda T."/>
            <person name="Takahashi S."/>
            <person name="Yoshida T."/>
            <person name="Shimamura S."/>
            <person name="Takaki Y."/>
            <person name="Nagai Y."/>
            <person name="Toyoda A."/>
            <person name="Suzuki Y."/>
            <person name="Arimoto A."/>
            <person name="Ishii H."/>
            <person name="Satoh N."/>
            <person name="Nishiyama T."/>
            <person name="Hasebe M."/>
            <person name="Maruyama T."/>
            <person name="Minagawa J."/>
            <person name="Obokata J."/>
            <person name="Shigenobu S."/>
        </authorList>
    </citation>
    <scope>NUCLEOTIDE SEQUENCE [LARGE SCALE GENOMIC DNA]</scope>
</reference>
<comment type="caution">
    <text evidence="3">The sequence shown here is derived from an EMBL/GenBank/DDBJ whole genome shotgun (WGS) entry which is preliminary data.</text>
</comment>
<evidence type="ECO:0000313" key="4">
    <source>
        <dbReference type="Proteomes" id="UP000762676"/>
    </source>
</evidence>
<sequence>MGSPTGHSQPKTKRRPAESRTRTPDLSIRKPSVYHYTTTPVVVVVVVVVVVIAVVVDVVVIVVVTVVAAVNTNTELL</sequence>
<evidence type="ECO:0000256" key="1">
    <source>
        <dbReference type="SAM" id="MobiDB-lite"/>
    </source>
</evidence>
<evidence type="ECO:0000256" key="2">
    <source>
        <dbReference type="SAM" id="Phobius"/>
    </source>
</evidence>
<keyword evidence="2" id="KW-0812">Transmembrane</keyword>
<evidence type="ECO:0008006" key="5">
    <source>
        <dbReference type="Google" id="ProtNLM"/>
    </source>
</evidence>
<accession>A0AAV4EH83</accession>
<keyword evidence="2" id="KW-1133">Transmembrane helix</keyword>
<proteinExistence type="predicted"/>
<organism evidence="3 4">
    <name type="scientific">Elysia marginata</name>
    <dbReference type="NCBI Taxonomy" id="1093978"/>
    <lineage>
        <taxon>Eukaryota</taxon>
        <taxon>Metazoa</taxon>
        <taxon>Spiralia</taxon>
        <taxon>Lophotrochozoa</taxon>
        <taxon>Mollusca</taxon>
        <taxon>Gastropoda</taxon>
        <taxon>Heterobranchia</taxon>
        <taxon>Euthyneura</taxon>
        <taxon>Panpulmonata</taxon>
        <taxon>Sacoglossa</taxon>
        <taxon>Placobranchoidea</taxon>
        <taxon>Plakobranchidae</taxon>
        <taxon>Elysia</taxon>
    </lineage>
</organism>
<feature type="transmembrane region" description="Helical" evidence="2">
    <location>
        <begin position="41"/>
        <end position="70"/>
    </location>
</feature>
<dbReference type="EMBL" id="BMAT01007218">
    <property type="protein sequence ID" value="GFR60030.1"/>
    <property type="molecule type" value="Genomic_DNA"/>
</dbReference>
<dbReference type="Proteomes" id="UP000762676">
    <property type="component" value="Unassembled WGS sequence"/>
</dbReference>
<keyword evidence="4" id="KW-1185">Reference proteome</keyword>
<keyword evidence="2" id="KW-0472">Membrane</keyword>
<name>A0AAV4EH83_9GAST</name>
<dbReference type="AlphaFoldDB" id="A0AAV4EH83"/>
<gene>
    <name evidence="3" type="ORF">ElyMa_003521200</name>
</gene>
<feature type="region of interest" description="Disordered" evidence="1">
    <location>
        <begin position="1"/>
        <end position="24"/>
    </location>
</feature>
<protein>
    <recommendedName>
        <fullName evidence="5">Transmembrane protein</fullName>
    </recommendedName>
</protein>